<evidence type="ECO:0000256" key="2">
    <source>
        <dbReference type="ARBA" id="ARBA00022980"/>
    </source>
</evidence>
<dbReference type="CDD" id="cd00427">
    <property type="entry name" value="Ribosomal_L29_HIP"/>
    <property type="match status" value="1"/>
</dbReference>
<dbReference type="GO" id="GO:0003735">
    <property type="term" value="F:structural constituent of ribosome"/>
    <property type="evidence" value="ECO:0007669"/>
    <property type="project" value="InterPro"/>
</dbReference>
<keyword evidence="3" id="KW-0687">Ribonucleoprotein</keyword>
<evidence type="ECO:0000256" key="4">
    <source>
        <dbReference type="ARBA" id="ARBA00035204"/>
    </source>
</evidence>
<reference evidence="6" key="1">
    <citation type="submission" date="2016-10" db="EMBL/GenBank/DDBJ databases">
        <authorList>
            <person name="de Groot N.N."/>
        </authorList>
    </citation>
    <scope>NUCLEOTIDE SEQUENCE</scope>
</reference>
<dbReference type="AlphaFoldDB" id="A0A1W1BKL9"/>
<dbReference type="GO" id="GO:0022625">
    <property type="term" value="C:cytosolic large ribosomal subunit"/>
    <property type="evidence" value="ECO:0007669"/>
    <property type="project" value="TreeGrafter"/>
</dbReference>
<evidence type="ECO:0000313" key="6">
    <source>
        <dbReference type="EMBL" id="SFV54058.1"/>
    </source>
</evidence>
<name>A0A1W1BKL9_9ZZZZ</name>
<dbReference type="PANTHER" id="PTHR10916:SF0">
    <property type="entry name" value="LARGE RIBOSOMAL SUBUNIT PROTEIN UL29C"/>
    <property type="match status" value="1"/>
</dbReference>
<dbReference type="Gene3D" id="1.10.287.310">
    <property type="match status" value="1"/>
</dbReference>
<comment type="similarity">
    <text evidence="1">Belongs to the universal ribosomal protein uL29 family.</text>
</comment>
<dbReference type="SUPFAM" id="SSF46561">
    <property type="entry name" value="Ribosomal protein L29 (L29p)"/>
    <property type="match status" value="1"/>
</dbReference>
<dbReference type="InterPro" id="IPR001854">
    <property type="entry name" value="Ribosomal_uL29"/>
</dbReference>
<dbReference type="GO" id="GO:0006412">
    <property type="term" value="P:translation"/>
    <property type="evidence" value="ECO:0007669"/>
    <property type="project" value="InterPro"/>
</dbReference>
<dbReference type="NCBIfam" id="TIGR00012">
    <property type="entry name" value="L29"/>
    <property type="match status" value="1"/>
</dbReference>
<sequence length="62" mass="7188">MLAKDLREKGIEELKVVLLDLLKDHFSLRMEHRSGQLSDTSKLAKTKKTIARVKTIIREKQV</sequence>
<dbReference type="PANTHER" id="PTHR10916">
    <property type="entry name" value="60S RIBOSOMAL PROTEIN L35/50S RIBOSOMAL PROTEIN L29"/>
    <property type="match status" value="1"/>
</dbReference>
<proteinExistence type="inferred from homology"/>
<dbReference type="InterPro" id="IPR050063">
    <property type="entry name" value="Ribosomal_protein_uL29"/>
</dbReference>
<dbReference type="Pfam" id="PF00831">
    <property type="entry name" value="Ribosomal_L29"/>
    <property type="match status" value="1"/>
</dbReference>
<dbReference type="InterPro" id="IPR036049">
    <property type="entry name" value="Ribosomal_uL29_sf"/>
</dbReference>
<evidence type="ECO:0000256" key="3">
    <source>
        <dbReference type="ARBA" id="ARBA00023274"/>
    </source>
</evidence>
<dbReference type="EMBL" id="FPHJ01000013">
    <property type="protein sequence ID" value="SFV54058.1"/>
    <property type="molecule type" value="Genomic_DNA"/>
</dbReference>
<evidence type="ECO:0000256" key="1">
    <source>
        <dbReference type="ARBA" id="ARBA00009254"/>
    </source>
</evidence>
<accession>A0A1W1BKL9</accession>
<dbReference type="HAMAP" id="MF_00374">
    <property type="entry name" value="Ribosomal_uL29"/>
    <property type="match status" value="1"/>
</dbReference>
<keyword evidence="2 6" id="KW-0689">Ribosomal protein</keyword>
<evidence type="ECO:0000256" key="5">
    <source>
        <dbReference type="ARBA" id="ARBA00035476"/>
    </source>
</evidence>
<dbReference type="FunFam" id="1.10.287.310:FF:000001">
    <property type="entry name" value="50S ribosomal protein L29"/>
    <property type="match status" value="1"/>
</dbReference>
<protein>
    <recommendedName>
        <fullName evidence="4">Large ribosomal subunit protein uL29</fullName>
    </recommendedName>
    <alternativeName>
        <fullName evidence="5">50S ribosomal protein L29</fullName>
    </alternativeName>
</protein>
<organism evidence="6">
    <name type="scientific">hydrothermal vent metagenome</name>
    <dbReference type="NCBI Taxonomy" id="652676"/>
    <lineage>
        <taxon>unclassified sequences</taxon>
        <taxon>metagenomes</taxon>
        <taxon>ecological metagenomes</taxon>
    </lineage>
</organism>
<gene>
    <name evidence="6" type="ORF">MNB_SUP05-5-224</name>
</gene>